<evidence type="ECO:0000313" key="2">
    <source>
        <dbReference type="Proteomes" id="UP000252519"/>
    </source>
</evidence>
<evidence type="ECO:0008006" key="3">
    <source>
        <dbReference type="Google" id="ProtNLM"/>
    </source>
</evidence>
<dbReference type="Proteomes" id="UP000252519">
    <property type="component" value="Unassembled WGS sequence"/>
</dbReference>
<gene>
    <name evidence="1" type="ORF">ANCCAN_18092</name>
</gene>
<dbReference type="AlphaFoldDB" id="A0A368FV38"/>
<dbReference type="SUPFAM" id="SSF55486">
    <property type="entry name" value="Metalloproteases ('zincins'), catalytic domain"/>
    <property type="match status" value="1"/>
</dbReference>
<dbReference type="STRING" id="29170.A0A368FV38"/>
<dbReference type="Gene3D" id="1.10.1380.10">
    <property type="entry name" value="Neutral endopeptidase , domain2"/>
    <property type="match status" value="1"/>
</dbReference>
<name>A0A368FV38_ANCCA</name>
<evidence type="ECO:0000313" key="1">
    <source>
        <dbReference type="EMBL" id="RCN36033.1"/>
    </source>
</evidence>
<organism evidence="1 2">
    <name type="scientific">Ancylostoma caninum</name>
    <name type="common">Dog hookworm</name>
    <dbReference type="NCBI Taxonomy" id="29170"/>
    <lineage>
        <taxon>Eukaryota</taxon>
        <taxon>Metazoa</taxon>
        <taxon>Ecdysozoa</taxon>
        <taxon>Nematoda</taxon>
        <taxon>Chromadorea</taxon>
        <taxon>Rhabditida</taxon>
        <taxon>Rhabditina</taxon>
        <taxon>Rhabditomorpha</taxon>
        <taxon>Strongyloidea</taxon>
        <taxon>Ancylostomatidae</taxon>
        <taxon>Ancylostomatinae</taxon>
        <taxon>Ancylostoma</taxon>
    </lineage>
</organism>
<comment type="caution">
    <text evidence="1">The sequence shown here is derived from an EMBL/GenBank/DDBJ whole genome shotgun (WGS) entry which is preliminary data.</text>
</comment>
<dbReference type="InterPro" id="IPR042089">
    <property type="entry name" value="Peptidase_M13_dom_2"/>
</dbReference>
<sequence length="79" mass="9112">MDKDERVSAKHLLDSIRGYGVWPMLDGDDKWREEDFDLTSLLAHVSEVRSLKIFVTIGVYIDLKNVSRYIIMVSETASH</sequence>
<reference evidence="1 2" key="1">
    <citation type="submission" date="2014-10" db="EMBL/GenBank/DDBJ databases">
        <title>Draft genome of the hookworm Ancylostoma caninum.</title>
        <authorList>
            <person name="Mitreva M."/>
        </authorList>
    </citation>
    <scope>NUCLEOTIDE SEQUENCE [LARGE SCALE GENOMIC DNA]</scope>
    <source>
        <strain evidence="1 2">Baltimore</strain>
    </source>
</reference>
<accession>A0A368FV38</accession>
<protein>
    <recommendedName>
        <fullName evidence="3">Peptidase M13 N-terminal domain-containing protein</fullName>
    </recommendedName>
</protein>
<dbReference type="OrthoDB" id="5848734at2759"/>
<proteinExistence type="predicted"/>
<dbReference type="EMBL" id="JOJR01000597">
    <property type="protein sequence ID" value="RCN36033.1"/>
    <property type="molecule type" value="Genomic_DNA"/>
</dbReference>
<keyword evidence="2" id="KW-1185">Reference proteome</keyword>